<gene>
    <name evidence="3" type="ORF">MM415A00224_0023</name>
    <name evidence="2" type="ORF">MM415B00387_0033</name>
    <name evidence="1" type="ORF">TM448A05541_0005</name>
</gene>
<dbReference type="EMBL" id="MT141540">
    <property type="protein sequence ID" value="QJA65540.1"/>
    <property type="molecule type" value="Genomic_DNA"/>
</dbReference>
<dbReference type="EMBL" id="MT144531">
    <property type="protein sequence ID" value="QJA54710.1"/>
    <property type="molecule type" value="Genomic_DNA"/>
</dbReference>
<sequence length="88" mass="9623">MNIFLKLVPFVLQMMNVAEKFFSGREKSGEDKKQMVVGATKAVVGSLQAISTGGQKETWDQLEEPVSDLVDGACDVLFNSPTADKKNE</sequence>
<evidence type="ECO:0000313" key="2">
    <source>
        <dbReference type="EMBL" id="QJA65540.1"/>
    </source>
</evidence>
<organism evidence="1">
    <name type="scientific">viral metagenome</name>
    <dbReference type="NCBI Taxonomy" id="1070528"/>
    <lineage>
        <taxon>unclassified sequences</taxon>
        <taxon>metagenomes</taxon>
        <taxon>organismal metagenomes</taxon>
    </lineage>
</organism>
<evidence type="ECO:0000313" key="3">
    <source>
        <dbReference type="EMBL" id="QJA84124.1"/>
    </source>
</evidence>
<dbReference type="AlphaFoldDB" id="A0A6H2A5J9"/>
<name>A0A6H2A5J9_9ZZZZ</name>
<reference evidence="1" key="1">
    <citation type="submission" date="2020-03" db="EMBL/GenBank/DDBJ databases">
        <title>The deep terrestrial virosphere.</title>
        <authorList>
            <person name="Holmfeldt K."/>
            <person name="Nilsson E."/>
            <person name="Simone D."/>
            <person name="Lopez-Fernandez M."/>
            <person name="Wu X."/>
            <person name="de Brujin I."/>
            <person name="Lundin D."/>
            <person name="Andersson A."/>
            <person name="Bertilsson S."/>
            <person name="Dopson M."/>
        </authorList>
    </citation>
    <scope>NUCLEOTIDE SEQUENCE</scope>
    <source>
        <strain evidence="3">MM415A00224</strain>
        <strain evidence="2">MM415B00387</strain>
        <strain evidence="1">TM448A05541</strain>
    </source>
</reference>
<protein>
    <submittedName>
        <fullName evidence="1">Uncharacterized protein</fullName>
    </submittedName>
</protein>
<dbReference type="EMBL" id="MT142524">
    <property type="protein sequence ID" value="QJA84124.1"/>
    <property type="molecule type" value="Genomic_DNA"/>
</dbReference>
<accession>A0A6H2A5J9</accession>
<proteinExistence type="predicted"/>
<evidence type="ECO:0000313" key="1">
    <source>
        <dbReference type="EMBL" id="QJA54710.1"/>
    </source>
</evidence>